<feature type="domain" description="RNase H type-1" evidence="1">
    <location>
        <begin position="4"/>
        <end position="89"/>
    </location>
</feature>
<dbReference type="EMBL" id="LT934116">
    <property type="protein sequence ID" value="VAH71877.1"/>
    <property type="molecule type" value="Genomic_DNA"/>
</dbReference>
<reference evidence="2 3" key="1">
    <citation type="submission" date="2017-09" db="EMBL/GenBank/DDBJ databases">
        <authorList>
            <consortium name="International Durum Wheat Genome Sequencing Consortium (IDWGSC)"/>
            <person name="Milanesi L."/>
        </authorList>
    </citation>
    <scope>NUCLEOTIDE SEQUENCE [LARGE SCALE GENOMIC DNA]</scope>
    <source>
        <strain evidence="3">cv. Svevo</strain>
    </source>
</reference>
<evidence type="ECO:0000259" key="1">
    <source>
        <dbReference type="Pfam" id="PF13456"/>
    </source>
</evidence>
<dbReference type="InterPro" id="IPR036397">
    <property type="entry name" value="RNaseH_sf"/>
</dbReference>
<dbReference type="InterPro" id="IPR053151">
    <property type="entry name" value="RNase_H-like"/>
</dbReference>
<dbReference type="PANTHER" id="PTHR47723">
    <property type="entry name" value="OS05G0353850 PROTEIN"/>
    <property type="match status" value="1"/>
</dbReference>
<proteinExistence type="predicted"/>
<evidence type="ECO:0000313" key="3">
    <source>
        <dbReference type="Proteomes" id="UP000324705"/>
    </source>
</evidence>
<organism evidence="2 3">
    <name type="scientific">Triticum turgidum subsp. durum</name>
    <name type="common">Durum wheat</name>
    <name type="synonym">Triticum durum</name>
    <dbReference type="NCBI Taxonomy" id="4567"/>
    <lineage>
        <taxon>Eukaryota</taxon>
        <taxon>Viridiplantae</taxon>
        <taxon>Streptophyta</taxon>
        <taxon>Embryophyta</taxon>
        <taxon>Tracheophyta</taxon>
        <taxon>Spermatophyta</taxon>
        <taxon>Magnoliopsida</taxon>
        <taxon>Liliopsida</taxon>
        <taxon>Poales</taxon>
        <taxon>Poaceae</taxon>
        <taxon>BOP clade</taxon>
        <taxon>Pooideae</taxon>
        <taxon>Triticodae</taxon>
        <taxon>Triticeae</taxon>
        <taxon>Triticinae</taxon>
        <taxon>Triticum</taxon>
    </lineage>
</organism>
<dbReference type="Pfam" id="PF13456">
    <property type="entry name" value="RVT_3"/>
    <property type="match status" value="1"/>
</dbReference>
<dbReference type="InterPro" id="IPR002156">
    <property type="entry name" value="RNaseH_domain"/>
</dbReference>
<dbReference type="PANTHER" id="PTHR47723:SF18">
    <property type="entry name" value="RNASE H TYPE-1 DOMAIN-CONTAINING PROTEIN"/>
    <property type="match status" value="1"/>
</dbReference>
<name>A0A9R1RWM3_TRITD</name>
<dbReference type="SUPFAM" id="SSF53098">
    <property type="entry name" value="Ribonuclease H-like"/>
    <property type="match status" value="1"/>
</dbReference>
<dbReference type="Proteomes" id="UP000324705">
    <property type="component" value="Chromosome 3B"/>
</dbReference>
<dbReference type="Gene3D" id="3.30.420.10">
    <property type="entry name" value="Ribonuclease H-like superfamily/Ribonuclease H"/>
    <property type="match status" value="1"/>
</dbReference>
<dbReference type="CDD" id="cd06222">
    <property type="entry name" value="RNase_H_like"/>
    <property type="match status" value="1"/>
</dbReference>
<dbReference type="InterPro" id="IPR044730">
    <property type="entry name" value="RNase_H-like_dom_plant"/>
</dbReference>
<sequence>MGKTIDAYTAEAMAMKKGLQLADSLGIHKLLVHTDCAELVKEINQGAVNSVAAPIFNDCFEICNNFGHVSFEHCARDSNRVAHELARRARVDPPGVWTDNPPSFIRSLILDDLSLLEMK</sequence>
<evidence type="ECO:0000313" key="2">
    <source>
        <dbReference type="EMBL" id="VAH71877.1"/>
    </source>
</evidence>
<gene>
    <name evidence="2" type="ORF">TRITD_3Bv1G015880</name>
</gene>
<protein>
    <recommendedName>
        <fullName evidence="1">RNase H type-1 domain-containing protein</fullName>
    </recommendedName>
</protein>
<dbReference type="InterPro" id="IPR012337">
    <property type="entry name" value="RNaseH-like_sf"/>
</dbReference>
<dbReference type="AlphaFoldDB" id="A0A9R1RWM3"/>
<accession>A0A9R1RWM3</accession>
<dbReference type="GO" id="GO:0003676">
    <property type="term" value="F:nucleic acid binding"/>
    <property type="evidence" value="ECO:0007669"/>
    <property type="project" value="InterPro"/>
</dbReference>
<dbReference type="GO" id="GO:0004523">
    <property type="term" value="F:RNA-DNA hybrid ribonuclease activity"/>
    <property type="evidence" value="ECO:0007669"/>
    <property type="project" value="InterPro"/>
</dbReference>
<keyword evidence="3" id="KW-1185">Reference proteome</keyword>
<dbReference type="Gramene" id="TRITD3Bv1G015880.1">
    <property type="protein sequence ID" value="TRITD3Bv1G015880.1"/>
    <property type="gene ID" value="TRITD3Bv1G015880"/>
</dbReference>